<dbReference type="EMBL" id="CP040078">
    <property type="protein sequence ID" value="QCP53920.1"/>
    <property type="molecule type" value="Genomic_DNA"/>
</dbReference>
<keyword evidence="6 13" id="KW-0812">Transmembrane</keyword>
<dbReference type="SUPFAM" id="SSF58104">
    <property type="entry name" value="Methyl-accepting chemotaxis protein (MCP) signaling domain"/>
    <property type="match status" value="1"/>
</dbReference>
<sequence length="515" mass="54733">MFTRLSIKARLYSTLGLLGVLLIVTGLLGQIGMQATNRALKDAYSHQLASQIAIGKANLNLTIVRTTLDRVALHPESPEVPALIDKALNYLAVSDKAWQQYASLPRSADEEALYGAVASARQTFVQQAILPLVNAMKKGDRTTADTLTMTTIPPLSVALTKASNALDDYQRAQGKESFETEQDRFMTLSWIGGVLIVLGLASCVGCAFSLQRAIARPLAQILAHFKRIAEGDLTGRIETRSQDEMGELVKGLQTMQRSLTDTVRKVTHGSESIATATRQIAAGNTDLSQRTEEQAAALQETAASMEQLTATVKQNADNAREAQSLADNAQQIATKGGAVVGEVIDTMNEIDRSSNKVVDIIGVIESIAFQTNILALNAAVEAARAGEQGRGFAVVAGEVRTLAQRSAVAAKEIKELIGESAQRVATGSRLVSSAGATMEDIQSAVRNVTGIMTEIAAASNEQSDGIEQVNRAVSQMDEVSQQNAALVEQAAAAAASLEEQADGLRRAVSTFQVAQ</sequence>
<dbReference type="FunFam" id="1.10.287.950:FF:000001">
    <property type="entry name" value="Methyl-accepting chemotaxis sensory transducer"/>
    <property type="match status" value="1"/>
</dbReference>
<dbReference type="RefSeq" id="WP_137336689.1">
    <property type="nucleotide sequence ID" value="NZ_CP040078.1"/>
</dbReference>
<dbReference type="PROSITE" id="PS50885">
    <property type="entry name" value="HAMP"/>
    <property type="match status" value="1"/>
</dbReference>
<feature type="domain" description="HAMP" evidence="15">
    <location>
        <begin position="212"/>
        <end position="264"/>
    </location>
</feature>
<evidence type="ECO:0000256" key="10">
    <source>
        <dbReference type="ARBA" id="ARBA00029447"/>
    </source>
</evidence>
<keyword evidence="8 13" id="KW-0472">Membrane</keyword>
<evidence type="ECO:0000256" key="5">
    <source>
        <dbReference type="ARBA" id="ARBA00022519"/>
    </source>
</evidence>
<dbReference type="GO" id="GO:0005886">
    <property type="term" value="C:plasma membrane"/>
    <property type="evidence" value="ECO:0007669"/>
    <property type="project" value="UniProtKB-SubCell"/>
</dbReference>
<evidence type="ECO:0000256" key="4">
    <source>
        <dbReference type="ARBA" id="ARBA00022500"/>
    </source>
</evidence>
<dbReference type="PRINTS" id="PR00260">
    <property type="entry name" value="CHEMTRNSDUCR"/>
</dbReference>
<comment type="similarity">
    <text evidence="10">Belongs to the methyl-accepting chemotaxis (MCP) protein family.</text>
</comment>
<dbReference type="InterPro" id="IPR004090">
    <property type="entry name" value="Chemotax_Me-accpt_rcpt"/>
</dbReference>
<proteinExistence type="inferred from homology"/>
<evidence type="ECO:0000256" key="1">
    <source>
        <dbReference type="ARBA" id="ARBA00004429"/>
    </source>
</evidence>
<dbReference type="PROSITE" id="PS50111">
    <property type="entry name" value="CHEMOTAXIS_TRANSDUC_2"/>
    <property type="match status" value="1"/>
</dbReference>
<evidence type="ECO:0000313" key="16">
    <source>
        <dbReference type="EMBL" id="QCP53920.1"/>
    </source>
</evidence>
<dbReference type="Pfam" id="PF02203">
    <property type="entry name" value="TarH"/>
    <property type="match status" value="1"/>
</dbReference>
<dbReference type="SMART" id="SM00283">
    <property type="entry name" value="MA"/>
    <property type="match status" value="1"/>
</dbReference>
<evidence type="ECO:0000256" key="3">
    <source>
        <dbReference type="ARBA" id="ARBA00022481"/>
    </source>
</evidence>
<keyword evidence="7 13" id="KW-1133">Transmembrane helix</keyword>
<evidence type="ECO:0000259" key="14">
    <source>
        <dbReference type="PROSITE" id="PS50111"/>
    </source>
</evidence>
<protein>
    <submittedName>
        <fullName evidence="16">HAMP domain-containing protein</fullName>
    </submittedName>
</protein>
<dbReference type="GO" id="GO:0007165">
    <property type="term" value="P:signal transduction"/>
    <property type="evidence" value="ECO:0007669"/>
    <property type="project" value="UniProtKB-KW"/>
</dbReference>
<dbReference type="InterPro" id="IPR003660">
    <property type="entry name" value="HAMP_dom"/>
</dbReference>
<accession>A0A4V1EII8</accession>
<dbReference type="PANTHER" id="PTHR43531">
    <property type="entry name" value="PROTEIN ICFG"/>
    <property type="match status" value="1"/>
</dbReference>
<dbReference type="PROSITE" id="PS00538">
    <property type="entry name" value="CHEMOTAXIS_TRANSDUC_1"/>
    <property type="match status" value="1"/>
</dbReference>
<evidence type="ECO:0000256" key="2">
    <source>
        <dbReference type="ARBA" id="ARBA00022475"/>
    </source>
</evidence>
<evidence type="ECO:0000256" key="9">
    <source>
        <dbReference type="ARBA" id="ARBA00023224"/>
    </source>
</evidence>
<dbReference type="Gene3D" id="1.20.120.30">
    <property type="entry name" value="Aspartate receptor, ligand-binding domain"/>
    <property type="match status" value="1"/>
</dbReference>
<evidence type="ECO:0000256" key="7">
    <source>
        <dbReference type="ARBA" id="ARBA00022989"/>
    </source>
</evidence>
<evidence type="ECO:0000256" key="13">
    <source>
        <dbReference type="SAM" id="Phobius"/>
    </source>
</evidence>
<keyword evidence="2" id="KW-1003">Cell membrane</keyword>
<keyword evidence="3" id="KW-0488">Methylation</keyword>
<evidence type="ECO:0000259" key="15">
    <source>
        <dbReference type="PROSITE" id="PS50885"/>
    </source>
</evidence>
<evidence type="ECO:0000256" key="12">
    <source>
        <dbReference type="SAM" id="Coils"/>
    </source>
</evidence>
<keyword evidence="4" id="KW-0145">Chemotaxis</keyword>
<feature type="coiled-coil region" evidence="12">
    <location>
        <begin position="469"/>
        <end position="507"/>
    </location>
</feature>
<dbReference type="InterPro" id="IPR035440">
    <property type="entry name" value="4HB_MCP_dom_sf"/>
</dbReference>
<dbReference type="GO" id="GO:0006935">
    <property type="term" value="P:chemotaxis"/>
    <property type="evidence" value="ECO:0007669"/>
    <property type="project" value="UniProtKB-KW"/>
</dbReference>
<evidence type="ECO:0000256" key="8">
    <source>
        <dbReference type="ARBA" id="ARBA00023136"/>
    </source>
</evidence>
<dbReference type="Pfam" id="PF00015">
    <property type="entry name" value="MCPsignal"/>
    <property type="match status" value="1"/>
</dbReference>
<dbReference type="InterPro" id="IPR003122">
    <property type="entry name" value="Tar_rcpt_lig-bd"/>
</dbReference>
<evidence type="ECO:0000313" key="17">
    <source>
        <dbReference type="Proteomes" id="UP000298656"/>
    </source>
</evidence>
<dbReference type="KEGG" id="tvl:FAZ95_33545"/>
<dbReference type="Gene3D" id="1.10.287.950">
    <property type="entry name" value="Methyl-accepting chemotaxis protein"/>
    <property type="match status" value="1"/>
</dbReference>
<dbReference type="AlphaFoldDB" id="A0A4V1EII8"/>
<dbReference type="OrthoDB" id="8982326at2"/>
<dbReference type="InterPro" id="IPR004089">
    <property type="entry name" value="MCPsignal_dom"/>
</dbReference>
<dbReference type="PANTHER" id="PTHR43531:SF14">
    <property type="entry name" value="METHYL-ACCEPTING CHEMOTAXIS PROTEIN I-RELATED"/>
    <property type="match status" value="1"/>
</dbReference>
<dbReference type="InterPro" id="IPR004091">
    <property type="entry name" value="Chemotax_Me-accpt_rcpt_Me-site"/>
</dbReference>
<dbReference type="GO" id="GO:0004888">
    <property type="term" value="F:transmembrane signaling receptor activity"/>
    <property type="evidence" value="ECO:0007669"/>
    <property type="project" value="InterPro"/>
</dbReference>
<reference evidence="16 17" key="1">
    <citation type="submission" date="2019-05" db="EMBL/GenBank/DDBJ databases">
        <title>Burkholderia sp. DHOD12, isolated from subtropical forest soil.</title>
        <authorList>
            <person name="Gao Z.-H."/>
            <person name="Qiu L.-H."/>
        </authorList>
    </citation>
    <scope>NUCLEOTIDE SEQUENCE [LARGE SCALE GENOMIC DNA]</scope>
    <source>
        <strain evidence="16 17">DHOD12</strain>
    </source>
</reference>
<keyword evidence="9 11" id="KW-0807">Transducer</keyword>
<feature type="domain" description="Methyl-accepting transducer" evidence="14">
    <location>
        <begin position="269"/>
        <end position="498"/>
    </location>
</feature>
<keyword evidence="12" id="KW-0175">Coiled coil</keyword>
<organism evidence="16 17">
    <name type="scientific">Trinickia violacea</name>
    <dbReference type="NCBI Taxonomy" id="2571746"/>
    <lineage>
        <taxon>Bacteria</taxon>
        <taxon>Pseudomonadati</taxon>
        <taxon>Pseudomonadota</taxon>
        <taxon>Betaproteobacteria</taxon>
        <taxon>Burkholderiales</taxon>
        <taxon>Burkholderiaceae</taxon>
        <taxon>Trinickia</taxon>
    </lineage>
</organism>
<dbReference type="CDD" id="cd11386">
    <property type="entry name" value="MCP_signal"/>
    <property type="match status" value="1"/>
</dbReference>
<dbReference type="Pfam" id="PF00672">
    <property type="entry name" value="HAMP"/>
    <property type="match status" value="1"/>
</dbReference>
<evidence type="ECO:0000256" key="6">
    <source>
        <dbReference type="ARBA" id="ARBA00022692"/>
    </source>
</evidence>
<evidence type="ECO:0000256" key="11">
    <source>
        <dbReference type="PROSITE-ProRule" id="PRU00284"/>
    </source>
</evidence>
<dbReference type="Proteomes" id="UP000298656">
    <property type="component" value="Chromosome 2"/>
</dbReference>
<keyword evidence="5" id="KW-0997">Cell inner membrane</keyword>
<dbReference type="SUPFAM" id="SSF47170">
    <property type="entry name" value="Aspartate receptor, ligand-binding domain"/>
    <property type="match status" value="1"/>
</dbReference>
<comment type="subcellular location">
    <subcellularLocation>
        <location evidence="1">Cell inner membrane</location>
        <topology evidence="1">Multi-pass membrane protein</topology>
    </subcellularLocation>
</comment>
<dbReference type="CDD" id="cd06225">
    <property type="entry name" value="HAMP"/>
    <property type="match status" value="1"/>
</dbReference>
<dbReference type="SMART" id="SM00304">
    <property type="entry name" value="HAMP"/>
    <property type="match status" value="1"/>
</dbReference>
<gene>
    <name evidence="16" type="ORF">FAZ95_33545</name>
</gene>
<keyword evidence="17" id="KW-1185">Reference proteome</keyword>
<dbReference type="InterPro" id="IPR051310">
    <property type="entry name" value="MCP_chemotaxis"/>
</dbReference>
<feature type="transmembrane region" description="Helical" evidence="13">
    <location>
        <begin position="188"/>
        <end position="210"/>
    </location>
</feature>
<name>A0A4V1EII8_9BURK</name>